<keyword evidence="2" id="KW-0548">Nucleotidyltransferase</keyword>
<keyword evidence="2" id="KW-0695">RNA-directed DNA polymerase</keyword>
<protein>
    <submittedName>
        <fullName evidence="2">Reverse transcriptase</fullName>
    </submittedName>
</protein>
<dbReference type="PANTHER" id="PTHR33116:SF86">
    <property type="entry name" value="REVERSE TRANSCRIPTASE DOMAIN-CONTAINING PROTEIN"/>
    <property type="match status" value="1"/>
</dbReference>
<accession>A0A5B6WTI0</accession>
<dbReference type="Pfam" id="PF00078">
    <property type="entry name" value="RVT_1"/>
    <property type="match status" value="1"/>
</dbReference>
<keyword evidence="3" id="KW-1185">Reference proteome</keyword>
<keyword evidence="2" id="KW-0808">Transferase</keyword>
<dbReference type="GO" id="GO:0003964">
    <property type="term" value="F:RNA-directed DNA polymerase activity"/>
    <property type="evidence" value="ECO:0007669"/>
    <property type="project" value="UniProtKB-KW"/>
</dbReference>
<organism evidence="2 3">
    <name type="scientific">Gossypium australe</name>
    <dbReference type="NCBI Taxonomy" id="47621"/>
    <lineage>
        <taxon>Eukaryota</taxon>
        <taxon>Viridiplantae</taxon>
        <taxon>Streptophyta</taxon>
        <taxon>Embryophyta</taxon>
        <taxon>Tracheophyta</taxon>
        <taxon>Spermatophyta</taxon>
        <taxon>Magnoliopsida</taxon>
        <taxon>eudicotyledons</taxon>
        <taxon>Gunneridae</taxon>
        <taxon>Pentapetalae</taxon>
        <taxon>rosids</taxon>
        <taxon>malvids</taxon>
        <taxon>Malvales</taxon>
        <taxon>Malvaceae</taxon>
        <taxon>Malvoideae</taxon>
        <taxon>Gossypium</taxon>
    </lineage>
</organism>
<evidence type="ECO:0000259" key="1">
    <source>
        <dbReference type="Pfam" id="PF00078"/>
    </source>
</evidence>
<evidence type="ECO:0000313" key="2">
    <source>
        <dbReference type="EMBL" id="KAA3485241.1"/>
    </source>
</evidence>
<dbReference type="OrthoDB" id="1001905at2759"/>
<dbReference type="PANTHER" id="PTHR33116">
    <property type="entry name" value="REVERSE TRANSCRIPTASE ZINC-BINDING DOMAIN-CONTAINING PROTEIN-RELATED-RELATED"/>
    <property type="match status" value="1"/>
</dbReference>
<evidence type="ECO:0000313" key="3">
    <source>
        <dbReference type="Proteomes" id="UP000325315"/>
    </source>
</evidence>
<reference evidence="2" key="1">
    <citation type="submission" date="2019-08" db="EMBL/GenBank/DDBJ databases">
        <authorList>
            <person name="Liu F."/>
        </authorList>
    </citation>
    <scope>NUCLEOTIDE SEQUENCE [LARGE SCALE GENOMIC DNA]</scope>
    <source>
        <strain evidence="2">PA1801</strain>
        <tissue evidence="2">Leaf</tissue>
    </source>
</reference>
<dbReference type="Proteomes" id="UP000325315">
    <property type="component" value="Unassembled WGS sequence"/>
</dbReference>
<dbReference type="EMBL" id="SMMG02000002">
    <property type="protein sequence ID" value="KAA3485241.1"/>
    <property type="molecule type" value="Genomic_DNA"/>
</dbReference>
<dbReference type="InterPro" id="IPR000477">
    <property type="entry name" value="RT_dom"/>
</dbReference>
<dbReference type="AlphaFoldDB" id="A0A5B6WTI0"/>
<gene>
    <name evidence="2" type="ORF">EPI10_007249</name>
</gene>
<proteinExistence type="predicted"/>
<comment type="caution">
    <text evidence="2">The sequence shown here is derived from an EMBL/GenBank/DDBJ whole genome shotgun (WGS) entry which is preliminary data.</text>
</comment>
<name>A0A5B6WTI0_9ROSI</name>
<feature type="domain" description="Reverse transcriptase" evidence="1">
    <location>
        <begin position="35"/>
        <end position="123"/>
    </location>
</feature>
<sequence>MRHKVHLCQGVLFLIILWPLMRFSIQMKNKRFGKERSFTLKLDMSKAYDRVEWRFIEEMLSKMGFSVNWVEQIMRFITPVTYSIVVNGRVGDKFTPSQGLQQGDPLSPYLFLVCGEGLSTLLRVAESNGAIKGARSHFWGCHGNGSIECLKDMGNQLDVERILGVHHADNWEKYLGLPYMVDRNKKWAFNSLRDKIQSRISSWSTRLLSMGGMKKAANKRGIHWCTWSFLSNLKDDGRMGFRDLAKFNVSIGVLTKQGWRILMHPTSLMARILKAKYFPNTRFLSAQLGSKPSLVWMSIWSARKLIEMGLKWNEGTGESINIWEDCWVPRSLPGRV</sequence>